<evidence type="ECO:0000313" key="2">
    <source>
        <dbReference type="EMBL" id="KIA75810.1"/>
    </source>
</evidence>
<feature type="signal peptide" evidence="1">
    <location>
        <begin position="1"/>
        <end position="21"/>
    </location>
</feature>
<name>A0A0C1C403_ASPUT</name>
<sequence>MQLKALAIALFAALPSCTVLADVQRVSQLGDELRASLTDMQSVLDAYEGNYAGLASIQGALSRTRKTVDKCEASLANSPSFTSEESASVANNTEEVTTMLRETLNTASVKVPMIKAKRMDGMARRMLQPAYEQDMRYTRALQAKLRPEDAEAVAPMIKDSMDAYEALFRSL</sequence>
<evidence type="ECO:0008006" key="4">
    <source>
        <dbReference type="Google" id="ProtNLM"/>
    </source>
</evidence>
<dbReference type="AlphaFoldDB" id="A0A0C1C403"/>
<feature type="chain" id="PRO_5002147591" description="Hydrophobic surface binding protein A" evidence="1">
    <location>
        <begin position="22"/>
        <end position="171"/>
    </location>
</feature>
<dbReference type="GO" id="GO:0005576">
    <property type="term" value="C:extracellular region"/>
    <property type="evidence" value="ECO:0007669"/>
    <property type="project" value="TreeGrafter"/>
</dbReference>
<dbReference type="Pfam" id="PF12296">
    <property type="entry name" value="HsbA"/>
    <property type="match status" value="1"/>
</dbReference>
<evidence type="ECO:0000313" key="3">
    <source>
        <dbReference type="Proteomes" id="UP000053475"/>
    </source>
</evidence>
<dbReference type="InterPro" id="IPR021054">
    <property type="entry name" value="Cell_wall_mannoprotein_1"/>
</dbReference>
<evidence type="ECO:0000256" key="1">
    <source>
        <dbReference type="SAM" id="SignalP"/>
    </source>
</evidence>
<dbReference type="EMBL" id="JOMC01000036">
    <property type="protein sequence ID" value="KIA75810.1"/>
    <property type="molecule type" value="Genomic_DNA"/>
</dbReference>
<accession>A0A0C1C403</accession>
<gene>
    <name evidence="2" type="ORF">HK57_00424</name>
</gene>
<dbReference type="PANTHER" id="PTHR38123">
    <property type="entry name" value="CELL WALL SERINE-THREONINE-RICH GALACTOMANNOPROTEIN MP1 (AFU_ORTHOLOGUE AFUA_4G03240)"/>
    <property type="match status" value="1"/>
</dbReference>
<reference evidence="2 3" key="1">
    <citation type="submission" date="2014-11" db="EMBL/GenBank/DDBJ databases">
        <title>Genomics derived discovery of secondary metabolites biosynthetic gene clusters in Aspergillus ustus.</title>
        <authorList>
            <person name="Pi B."/>
            <person name="Dai F."/>
            <person name="Song X."/>
            <person name="Zhu C."/>
            <person name="Li H."/>
            <person name="Yu D."/>
        </authorList>
    </citation>
    <scope>NUCLEOTIDE SEQUENCE [LARGE SCALE GENOMIC DNA]</scope>
    <source>
        <strain evidence="2 3">3.3904</strain>
    </source>
</reference>
<comment type="caution">
    <text evidence="2">The sequence shown here is derived from an EMBL/GenBank/DDBJ whole genome shotgun (WGS) entry which is preliminary data.</text>
</comment>
<proteinExistence type="predicted"/>
<dbReference type="PANTHER" id="PTHR38123:SF3">
    <property type="entry name" value="ANTIGENIC CELL WALL GALACTOMANNOPROTEIN"/>
    <property type="match status" value="1"/>
</dbReference>
<protein>
    <recommendedName>
        <fullName evidence="4">Hydrophobic surface binding protein A</fullName>
    </recommendedName>
</protein>
<dbReference type="Proteomes" id="UP000053475">
    <property type="component" value="Unassembled WGS sequence"/>
</dbReference>
<organism evidence="2 3">
    <name type="scientific">Aspergillus ustus</name>
    <dbReference type="NCBI Taxonomy" id="40382"/>
    <lineage>
        <taxon>Eukaryota</taxon>
        <taxon>Fungi</taxon>
        <taxon>Dikarya</taxon>
        <taxon>Ascomycota</taxon>
        <taxon>Pezizomycotina</taxon>
        <taxon>Eurotiomycetes</taxon>
        <taxon>Eurotiomycetidae</taxon>
        <taxon>Eurotiales</taxon>
        <taxon>Aspergillaceae</taxon>
        <taxon>Aspergillus</taxon>
        <taxon>Aspergillus subgen. Nidulantes</taxon>
    </lineage>
</organism>
<keyword evidence="1" id="KW-0732">Signal</keyword>
<keyword evidence="3" id="KW-1185">Reference proteome</keyword>